<dbReference type="InterPro" id="IPR025843">
    <property type="entry name" value="Actino_peptide"/>
</dbReference>
<accession>A0A4Q9HNM6</accession>
<feature type="region of interest" description="Disordered" evidence="1">
    <location>
        <begin position="45"/>
        <end position="93"/>
    </location>
</feature>
<feature type="region of interest" description="Disordered" evidence="1">
    <location>
        <begin position="1"/>
        <end position="27"/>
    </location>
</feature>
<protein>
    <submittedName>
        <fullName evidence="2">Putative ATP-grasp-modified RiPP</fullName>
    </submittedName>
</protein>
<dbReference type="NCBIfam" id="TIGR04186">
    <property type="entry name" value="GRASP_targ"/>
    <property type="match status" value="1"/>
</dbReference>
<sequence length="93" mass="10017">MKATTATTAATTSTTLPPWGLGRIRPFPRTARLPYSDIVLDPHTQTGRWLSSDGHEVPVMDKHKASETSNETTTSTSLDGNRDEGSDQSGDSD</sequence>
<keyword evidence="3" id="KW-1185">Reference proteome</keyword>
<proteinExistence type="predicted"/>
<feature type="compositionally biased region" description="Basic and acidic residues" evidence="1">
    <location>
        <begin position="53"/>
        <end position="66"/>
    </location>
</feature>
<gene>
    <name evidence="2" type="primary">tgmA</name>
    <name evidence="2" type="ORF">EYS09_32210</name>
</gene>
<evidence type="ECO:0000256" key="1">
    <source>
        <dbReference type="SAM" id="MobiDB-lite"/>
    </source>
</evidence>
<feature type="compositionally biased region" description="Low complexity" evidence="1">
    <location>
        <begin position="67"/>
        <end position="77"/>
    </location>
</feature>
<feature type="compositionally biased region" description="Low complexity" evidence="1">
    <location>
        <begin position="1"/>
        <end position="15"/>
    </location>
</feature>
<dbReference type="RefSeq" id="WP_131125837.1">
    <property type="nucleotide sequence ID" value="NZ_SIXH01000470.1"/>
</dbReference>
<dbReference type="AlphaFoldDB" id="A0A4Q9HNM6"/>
<dbReference type="Pfam" id="PF14408">
    <property type="entry name" value="Actino_peptide"/>
    <property type="match status" value="1"/>
</dbReference>
<evidence type="ECO:0000313" key="2">
    <source>
        <dbReference type="EMBL" id="TBO55630.1"/>
    </source>
</evidence>
<dbReference type="Proteomes" id="UP000292452">
    <property type="component" value="Unassembled WGS sequence"/>
</dbReference>
<dbReference type="EMBL" id="SIXH01000470">
    <property type="protein sequence ID" value="TBO55630.1"/>
    <property type="molecule type" value="Genomic_DNA"/>
</dbReference>
<reference evidence="2 3" key="1">
    <citation type="submission" date="2019-02" db="EMBL/GenBank/DDBJ databases">
        <title>Draft Genome Sequence of Streptomyces sp. AM-2504, identified by 16S rRNA comparative analysis as a Streptomyces Kasugaensis strain.</title>
        <authorList>
            <person name="Napolioni V."/>
            <person name="Giuliodori A.M."/>
            <person name="Spurio R."/>
            <person name="Fabbretti A."/>
        </authorList>
    </citation>
    <scope>NUCLEOTIDE SEQUENCE [LARGE SCALE GENOMIC DNA]</scope>
    <source>
        <strain evidence="2 3">AM-2504</strain>
    </source>
</reference>
<organism evidence="2 3">
    <name type="scientific">Streptomyces kasugaensis</name>
    <dbReference type="NCBI Taxonomy" id="1946"/>
    <lineage>
        <taxon>Bacteria</taxon>
        <taxon>Bacillati</taxon>
        <taxon>Actinomycetota</taxon>
        <taxon>Actinomycetes</taxon>
        <taxon>Kitasatosporales</taxon>
        <taxon>Streptomycetaceae</taxon>
        <taxon>Streptomyces</taxon>
    </lineage>
</organism>
<name>A0A4Q9HNM6_STRKA</name>
<dbReference type="InterPro" id="IPR026496">
    <property type="entry name" value="GRASP_targ"/>
</dbReference>
<evidence type="ECO:0000313" key="3">
    <source>
        <dbReference type="Proteomes" id="UP000292452"/>
    </source>
</evidence>
<comment type="caution">
    <text evidence="2">The sequence shown here is derived from an EMBL/GenBank/DDBJ whole genome shotgun (WGS) entry which is preliminary data.</text>
</comment>